<proteinExistence type="predicted"/>
<dbReference type="Pfam" id="PF12642">
    <property type="entry name" value="TpcC"/>
    <property type="match status" value="1"/>
</dbReference>
<dbReference type="EMBL" id="JBHUMQ010000056">
    <property type="protein sequence ID" value="MFD2695865.1"/>
    <property type="molecule type" value="Genomic_DNA"/>
</dbReference>
<gene>
    <name evidence="1" type="ORF">ACFSUE_19865</name>
</gene>
<protein>
    <submittedName>
        <fullName evidence="1">Conjugal transfer protein</fullName>
    </submittedName>
</protein>
<keyword evidence="2" id="KW-1185">Reference proteome</keyword>
<dbReference type="RefSeq" id="WP_253061583.1">
    <property type="nucleotide sequence ID" value="NZ_JAMXWM010000009.1"/>
</dbReference>
<dbReference type="InterPro" id="IPR035628">
    <property type="entry name" value="TcpC_C"/>
</dbReference>
<organism evidence="1 2">
    <name type="scientific">Sporolactobacillus shoreicorticis</name>
    <dbReference type="NCBI Taxonomy" id="1923877"/>
    <lineage>
        <taxon>Bacteria</taxon>
        <taxon>Bacillati</taxon>
        <taxon>Bacillota</taxon>
        <taxon>Bacilli</taxon>
        <taxon>Bacillales</taxon>
        <taxon>Sporolactobacillaceae</taxon>
        <taxon>Sporolactobacillus</taxon>
    </lineage>
</organism>
<evidence type="ECO:0000313" key="2">
    <source>
        <dbReference type="Proteomes" id="UP001597399"/>
    </source>
</evidence>
<evidence type="ECO:0000313" key="1">
    <source>
        <dbReference type="EMBL" id="MFD2695865.1"/>
    </source>
</evidence>
<dbReference type="CDD" id="cd16428">
    <property type="entry name" value="TcpC_C"/>
    <property type="match status" value="1"/>
</dbReference>
<accession>A0ABW5S8X3</accession>
<dbReference type="InterPro" id="IPR024735">
    <property type="entry name" value="TcpC"/>
</dbReference>
<comment type="caution">
    <text evidence="1">The sequence shown here is derived from an EMBL/GenBank/DDBJ whole genome shotgun (WGS) entry which is preliminary data.</text>
</comment>
<dbReference type="Gene3D" id="3.10.450.540">
    <property type="match status" value="1"/>
</dbReference>
<sequence>MDCTGCTDTSSVVRDVDIWKVRRMDDHNYTVVFSVDQWITKSRKRKMVKVSYEVTVHVDQAGNLVIIKNSTICGLPAKSAYEPKVADTDSNMDEATLEEMNAFLKTFFKLYPTANASELAYYVKENALKPIDKDYVLSELINPIYRKKDRRVQVSVSVKYLDQQTKAAQVSQFDLTLEKNRNWMIVK</sequence>
<reference evidence="2" key="1">
    <citation type="journal article" date="2019" name="Int. J. Syst. Evol. Microbiol.">
        <title>The Global Catalogue of Microorganisms (GCM) 10K type strain sequencing project: providing services to taxonomists for standard genome sequencing and annotation.</title>
        <authorList>
            <consortium name="The Broad Institute Genomics Platform"/>
            <consortium name="The Broad Institute Genome Sequencing Center for Infectious Disease"/>
            <person name="Wu L."/>
            <person name="Ma J."/>
        </authorList>
    </citation>
    <scope>NUCLEOTIDE SEQUENCE [LARGE SCALE GENOMIC DNA]</scope>
    <source>
        <strain evidence="2">TISTR 2466</strain>
    </source>
</reference>
<dbReference type="Proteomes" id="UP001597399">
    <property type="component" value="Unassembled WGS sequence"/>
</dbReference>
<name>A0ABW5S8X3_9BACL</name>